<dbReference type="EMBL" id="VENP01000031">
    <property type="protein sequence ID" value="TNU73860.1"/>
    <property type="molecule type" value="Genomic_DNA"/>
</dbReference>
<keyword evidence="2" id="KW-0378">Hydrolase</keyword>
<dbReference type="InterPro" id="IPR000639">
    <property type="entry name" value="Epox_hydrolase-like"/>
</dbReference>
<dbReference type="InterPro" id="IPR050228">
    <property type="entry name" value="Carboxylesterase_BioH"/>
</dbReference>
<dbReference type="AlphaFoldDB" id="A0A5C5BAL3"/>
<evidence type="ECO:0000313" key="2">
    <source>
        <dbReference type="EMBL" id="TNU73860.1"/>
    </source>
</evidence>
<dbReference type="SUPFAM" id="SSF53474">
    <property type="entry name" value="alpha/beta-Hydrolases"/>
    <property type="match status" value="1"/>
</dbReference>
<dbReference type="Pfam" id="PF12697">
    <property type="entry name" value="Abhydrolase_6"/>
    <property type="match status" value="1"/>
</dbReference>
<dbReference type="Gene3D" id="3.40.50.1820">
    <property type="entry name" value="alpha/beta hydrolase"/>
    <property type="match status" value="1"/>
</dbReference>
<dbReference type="Proteomes" id="UP000313849">
    <property type="component" value="Unassembled WGS sequence"/>
</dbReference>
<evidence type="ECO:0000259" key="1">
    <source>
        <dbReference type="Pfam" id="PF12697"/>
    </source>
</evidence>
<feature type="domain" description="AB hydrolase-1" evidence="1">
    <location>
        <begin position="28"/>
        <end position="255"/>
    </location>
</feature>
<dbReference type="InterPro" id="IPR000073">
    <property type="entry name" value="AB_hydrolase_1"/>
</dbReference>
<name>A0A5C5BAL3_9MICO</name>
<accession>A0A5C5BAL3</accession>
<reference evidence="2 3" key="1">
    <citation type="submission" date="2019-06" db="EMBL/GenBank/DDBJ databases">
        <title>Draft genome sequence of Miniimonas arenae KCTC 19750T isolated from sea sand.</title>
        <authorList>
            <person name="Park S.-J."/>
        </authorList>
    </citation>
    <scope>NUCLEOTIDE SEQUENCE [LARGE SCALE GENOMIC DNA]</scope>
    <source>
        <strain evidence="2 3">KCTC 19750</strain>
    </source>
</reference>
<sequence>MTAADEARTLRGPGLVASRVTRVGSPRVVLVHGVRTSASMWRHQVAALTTAGYRPVAVDLPGHGTRAGDPFTLAAADEVLTGASAEASVAREGGLAVVGLSLGGYVALHWAARTTHPPAALVLSSCTALTGGLAHGGFVALSRGITALPRDGARRVSEVAARLAVGVAGARDIAAGGVAVPAQVPTLLAVRELDPLADLAVVLDRGIAVTFVQGEWDHFRIDERAFRRVAARRARWVVVRRAHHLVSLHRPRAYTRALLDALGRVDGDRAGDEPGPVP</sequence>
<dbReference type="OrthoDB" id="5495375at2"/>
<dbReference type="PRINTS" id="PR00412">
    <property type="entry name" value="EPOXHYDRLASE"/>
</dbReference>
<dbReference type="RefSeq" id="WP_108719218.1">
    <property type="nucleotide sequence ID" value="NZ_VENP01000031.1"/>
</dbReference>
<evidence type="ECO:0000313" key="3">
    <source>
        <dbReference type="Proteomes" id="UP000313849"/>
    </source>
</evidence>
<dbReference type="PANTHER" id="PTHR43194:SF2">
    <property type="entry name" value="PEROXISOMAL MEMBRANE PROTEIN LPX1"/>
    <property type="match status" value="1"/>
</dbReference>
<protein>
    <submittedName>
        <fullName evidence="2">Alpha/beta hydrolase</fullName>
    </submittedName>
</protein>
<dbReference type="PANTHER" id="PTHR43194">
    <property type="entry name" value="HYDROLASE ALPHA/BETA FOLD FAMILY"/>
    <property type="match status" value="1"/>
</dbReference>
<keyword evidence="3" id="KW-1185">Reference proteome</keyword>
<dbReference type="InterPro" id="IPR029058">
    <property type="entry name" value="AB_hydrolase_fold"/>
</dbReference>
<organism evidence="2 3">
    <name type="scientific">Miniimonas arenae</name>
    <dbReference type="NCBI Taxonomy" id="676201"/>
    <lineage>
        <taxon>Bacteria</taxon>
        <taxon>Bacillati</taxon>
        <taxon>Actinomycetota</taxon>
        <taxon>Actinomycetes</taxon>
        <taxon>Micrococcales</taxon>
        <taxon>Beutenbergiaceae</taxon>
        <taxon>Miniimonas</taxon>
    </lineage>
</organism>
<proteinExistence type="predicted"/>
<gene>
    <name evidence="2" type="ORF">FH969_09230</name>
</gene>
<dbReference type="GO" id="GO:0016787">
    <property type="term" value="F:hydrolase activity"/>
    <property type="evidence" value="ECO:0007669"/>
    <property type="project" value="UniProtKB-KW"/>
</dbReference>
<comment type="caution">
    <text evidence="2">The sequence shown here is derived from an EMBL/GenBank/DDBJ whole genome shotgun (WGS) entry which is preliminary data.</text>
</comment>